<evidence type="ECO:0008006" key="3">
    <source>
        <dbReference type="Google" id="ProtNLM"/>
    </source>
</evidence>
<proteinExistence type="predicted"/>
<reference evidence="1 2" key="1">
    <citation type="submission" date="2019-07" db="EMBL/GenBank/DDBJ databases">
        <title>Whole genome shotgun sequence of Acetobacter nitrogenifigens NBRC 105050.</title>
        <authorList>
            <person name="Hosoyama A."/>
            <person name="Uohara A."/>
            <person name="Ohji S."/>
            <person name="Ichikawa N."/>
        </authorList>
    </citation>
    <scope>NUCLEOTIDE SEQUENCE [LARGE SCALE GENOMIC DNA]</scope>
    <source>
        <strain evidence="1 2">NBRC 105050</strain>
    </source>
</reference>
<dbReference type="PROSITE" id="PS51257">
    <property type="entry name" value="PROKAR_LIPOPROTEIN"/>
    <property type="match status" value="1"/>
</dbReference>
<dbReference type="AlphaFoldDB" id="A0A511XB40"/>
<dbReference type="RefSeq" id="WP_051291962.1">
    <property type="nucleotide sequence ID" value="NZ_BAPG01000029.1"/>
</dbReference>
<sequence length="202" mass="21743">MPRYTGTAEFFFAARRAGAHVQRKGLPAALALASCLGIAACGSDDADMRFAPTCPTPHIPAEVGDYYAYAGGKTDFAHLIMRASITRLGGDCIAGGPKMLKTRVGLHIVARRGPAPWTGDLTLPWFVAVVHNDKIVGKHVFIQPVTFPANVSTVEFDTPLTTVDLPVKPTNGDNDYRFELGFQLTPAELAYNRDHGVTAAFK</sequence>
<protein>
    <recommendedName>
        <fullName evidence="3">Lipoprotein</fullName>
    </recommendedName>
</protein>
<evidence type="ECO:0000313" key="1">
    <source>
        <dbReference type="EMBL" id="GEN60179.1"/>
    </source>
</evidence>
<dbReference type="Proteomes" id="UP000321635">
    <property type="component" value="Unassembled WGS sequence"/>
</dbReference>
<evidence type="ECO:0000313" key="2">
    <source>
        <dbReference type="Proteomes" id="UP000321635"/>
    </source>
</evidence>
<name>A0A511XB40_9PROT</name>
<dbReference type="EMBL" id="BJYF01000011">
    <property type="protein sequence ID" value="GEN60179.1"/>
    <property type="molecule type" value="Genomic_DNA"/>
</dbReference>
<dbReference type="STRING" id="1120919.GCA_000429165_01037"/>
<gene>
    <name evidence="1" type="ORF">ANI02nite_20630</name>
</gene>
<keyword evidence="2" id="KW-1185">Reference proteome</keyword>
<organism evidence="1 2">
    <name type="scientific">Acetobacter nitrogenifigens DSM 23921 = NBRC 105050</name>
    <dbReference type="NCBI Taxonomy" id="1120919"/>
    <lineage>
        <taxon>Bacteria</taxon>
        <taxon>Pseudomonadati</taxon>
        <taxon>Pseudomonadota</taxon>
        <taxon>Alphaproteobacteria</taxon>
        <taxon>Acetobacterales</taxon>
        <taxon>Acetobacteraceae</taxon>
        <taxon>Acetobacter</taxon>
    </lineage>
</organism>
<comment type="caution">
    <text evidence="1">The sequence shown here is derived from an EMBL/GenBank/DDBJ whole genome shotgun (WGS) entry which is preliminary data.</text>
</comment>
<accession>A0A511XB40</accession>